<keyword evidence="1" id="KW-0547">Nucleotide-binding</keyword>
<evidence type="ECO:0000259" key="4">
    <source>
        <dbReference type="Pfam" id="PF02911"/>
    </source>
</evidence>
<accession>A0A4D6L471</accession>
<dbReference type="SUPFAM" id="SSF50486">
    <property type="entry name" value="FMT C-terminal domain-like"/>
    <property type="match status" value="1"/>
</dbReference>
<evidence type="ECO:0000256" key="2">
    <source>
        <dbReference type="ARBA" id="ARBA00022840"/>
    </source>
</evidence>
<dbReference type="GO" id="GO:0016740">
    <property type="term" value="F:transferase activity"/>
    <property type="evidence" value="ECO:0007669"/>
    <property type="project" value="UniProtKB-KW"/>
</dbReference>
<dbReference type="InterPro" id="IPR005793">
    <property type="entry name" value="Formyl_trans_C"/>
</dbReference>
<evidence type="ECO:0000256" key="3">
    <source>
        <dbReference type="SAM" id="MobiDB-lite"/>
    </source>
</evidence>
<gene>
    <name evidence="5" type="ORF">DEO72_LG2g3666</name>
</gene>
<dbReference type="Pfam" id="PF02911">
    <property type="entry name" value="Formyl_trans_C"/>
    <property type="match status" value="1"/>
</dbReference>
<feature type="region of interest" description="Disordered" evidence="3">
    <location>
        <begin position="157"/>
        <end position="182"/>
    </location>
</feature>
<evidence type="ECO:0000256" key="1">
    <source>
        <dbReference type="ARBA" id="ARBA00022741"/>
    </source>
</evidence>
<dbReference type="InterPro" id="IPR037022">
    <property type="entry name" value="Formyl_trans_C_sf"/>
</dbReference>
<dbReference type="EMBL" id="CP039346">
    <property type="protein sequence ID" value="QCD83322.1"/>
    <property type="molecule type" value="Genomic_DNA"/>
</dbReference>
<dbReference type="Gene3D" id="3.10.25.10">
    <property type="entry name" value="Formyl transferase, C-terminal domain"/>
    <property type="match status" value="1"/>
</dbReference>
<reference evidence="5 6" key="1">
    <citation type="submission" date="2019-04" db="EMBL/GenBank/DDBJ databases">
        <title>An improved genome assembly and genetic linkage map for asparagus bean, Vigna unguiculata ssp. sesquipedialis.</title>
        <authorList>
            <person name="Xia Q."/>
            <person name="Zhang R."/>
            <person name="Dong Y."/>
        </authorList>
    </citation>
    <scope>NUCLEOTIDE SEQUENCE [LARGE SCALE GENOMIC DNA]</scope>
    <source>
        <tissue evidence="5">Leaf</tissue>
    </source>
</reference>
<protein>
    <submittedName>
        <fullName evidence="5">Methionyl-tRNA formyltransferase</fullName>
    </submittedName>
</protein>
<dbReference type="Gene3D" id="1.10.8.60">
    <property type="match status" value="1"/>
</dbReference>
<dbReference type="AlphaFoldDB" id="A0A4D6L471"/>
<dbReference type="InterPro" id="IPR051701">
    <property type="entry name" value="Mito_OM_Translocase_MSP1"/>
</dbReference>
<keyword evidence="2" id="KW-0067">ATP-binding</keyword>
<proteinExistence type="predicted"/>
<organism evidence="5 6">
    <name type="scientific">Vigna unguiculata</name>
    <name type="common">Cowpea</name>
    <dbReference type="NCBI Taxonomy" id="3917"/>
    <lineage>
        <taxon>Eukaryota</taxon>
        <taxon>Viridiplantae</taxon>
        <taxon>Streptophyta</taxon>
        <taxon>Embryophyta</taxon>
        <taxon>Tracheophyta</taxon>
        <taxon>Spermatophyta</taxon>
        <taxon>Magnoliopsida</taxon>
        <taxon>eudicotyledons</taxon>
        <taxon>Gunneridae</taxon>
        <taxon>Pentapetalae</taxon>
        <taxon>rosids</taxon>
        <taxon>fabids</taxon>
        <taxon>Fabales</taxon>
        <taxon>Fabaceae</taxon>
        <taxon>Papilionoideae</taxon>
        <taxon>50 kb inversion clade</taxon>
        <taxon>NPAAA clade</taxon>
        <taxon>indigoferoid/millettioid clade</taxon>
        <taxon>Phaseoleae</taxon>
        <taxon>Vigna</taxon>
    </lineage>
</organism>
<dbReference type="PANTHER" id="PTHR45644:SF85">
    <property type="entry name" value="P-LOOP CONTAINING NUCLEOSIDE TRIPHOSPHATE HYDROLASES SUPERFAMILY PROTEIN"/>
    <property type="match status" value="1"/>
</dbReference>
<evidence type="ECO:0000313" key="6">
    <source>
        <dbReference type="Proteomes" id="UP000501690"/>
    </source>
</evidence>
<sequence>MPLVAQVRRRLQYASLGPMRKRVVRRDIVERGNGEKFLRTLLRKEKVDKKFDFKELATMTEGYSGSDLKITSDESWLSFDEEAYVLHNKVRAFSGWPGTRARVLVIEKNGEQKTLDIKIITTRLSSHESVQFNEADDVAFVEGALVFPCGRGTTLEEKRQKGVEEQNNNAGNTQDGMEAKEEVKQEKVIFLRPLNMQDFKEARSQGENP</sequence>
<evidence type="ECO:0000313" key="5">
    <source>
        <dbReference type="EMBL" id="QCD83322.1"/>
    </source>
</evidence>
<name>A0A4D6L471_VIGUN</name>
<feature type="compositionally biased region" description="Polar residues" evidence="3">
    <location>
        <begin position="165"/>
        <end position="175"/>
    </location>
</feature>
<dbReference type="GO" id="GO:0005741">
    <property type="term" value="C:mitochondrial outer membrane"/>
    <property type="evidence" value="ECO:0007669"/>
    <property type="project" value="TreeGrafter"/>
</dbReference>
<dbReference type="PANTHER" id="PTHR45644">
    <property type="entry name" value="AAA ATPASE, PUTATIVE (AFU_ORTHOLOGUE AFUA_2G12920)-RELATED-RELATED"/>
    <property type="match status" value="1"/>
</dbReference>
<feature type="domain" description="Formyl transferase C-terminal" evidence="4">
    <location>
        <begin position="69"/>
        <end position="152"/>
    </location>
</feature>
<dbReference type="Proteomes" id="UP000501690">
    <property type="component" value="Linkage Group LG2"/>
</dbReference>
<keyword evidence="5" id="KW-0808">Transferase</keyword>
<dbReference type="InterPro" id="IPR011034">
    <property type="entry name" value="Formyl_transferase-like_C_sf"/>
</dbReference>
<keyword evidence="6" id="KW-1185">Reference proteome</keyword>
<dbReference type="GO" id="GO:0005524">
    <property type="term" value="F:ATP binding"/>
    <property type="evidence" value="ECO:0007669"/>
    <property type="project" value="UniProtKB-KW"/>
</dbReference>